<evidence type="ECO:0000313" key="5">
    <source>
        <dbReference type="Proteomes" id="UP000222542"/>
    </source>
</evidence>
<keyword evidence="2" id="KW-0325">Glycoprotein</keyword>
<evidence type="ECO:0000313" key="4">
    <source>
        <dbReference type="EMBL" id="PHT76781.1"/>
    </source>
</evidence>
<dbReference type="SUPFAM" id="SSF51110">
    <property type="entry name" value="alpha-D-mannose-specific plant lectins"/>
    <property type="match status" value="1"/>
</dbReference>
<dbReference type="PANTHER" id="PTHR32444">
    <property type="entry name" value="BULB-TYPE LECTIN DOMAIN-CONTAINING PROTEIN"/>
    <property type="match status" value="1"/>
</dbReference>
<accession>A0A2G2Z4E0</accession>
<protein>
    <recommendedName>
        <fullName evidence="3">Bulb-type lectin domain-containing protein</fullName>
    </recommendedName>
</protein>
<dbReference type="STRING" id="4072.A0A2G2Z4E0"/>
<keyword evidence="1" id="KW-0732">Signal</keyword>
<dbReference type="InterPro" id="IPR001480">
    <property type="entry name" value="Bulb-type_lectin_dom"/>
</dbReference>
<evidence type="ECO:0000256" key="1">
    <source>
        <dbReference type="ARBA" id="ARBA00022729"/>
    </source>
</evidence>
<evidence type="ECO:0000256" key="2">
    <source>
        <dbReference type="ARBA" id="ARBA00023180"/>
    </source>
</evidence>
<reference evidence="4 5" key="1">
    <citation type="journal article" date="2014" name="Nat. Genet.">
        <title>Genome sequence of the hot pepper provides insights into the evolution of pungency in Capsicum species.</title>
        <authorList>
            <person name="Kim S."/>
            <person name="Park M."/>
            <person name="Yeom S.I."/>
            <person name="Kim Y.M."/>
            <person name="Lee J.M."/>
            <person name="Lee H.A."/>
            <person name="Seo E."/>
            <person name="Choi J."/>
            <person name="Cheong K."/>
            <person name="Kim K.T."/>
            <person name="Jung K."/>
            <person name="Lee G.W."/>
            <person name="Oh S.K."/>
            <person name="Bae C."/>
            <person name="Kim S.B."/>
            <person name="Lee H.Y."/>
            <person name="Kim S.Y."/>
            <person name="Kim M.S."/>
            <person name="Kang B.C."/>
            <person name="Jo Y.D."/>
            <person name="Yang H.B."/>
            <person name="Jeong H.J."/>
            <person name="Kang W.H."/>
            <person name="Kwon J.K."/>
            <person name="Shin C."/>
            <person name="Lim J.Y."/>
            <person name="Park J.H."/>
            <person name="Huh J.H."/>
            <person name="Kim J.S."/>
            <person name="Kim B.D."/>
            <person name="Cohen O."/>
            <person name="Paran I."/>
            <person name="Suh M.C."/>
            <person name="Lee S.B."/>
            <person name="Kim Y.K."/>
            <person name="Shin Y."/>
            <person name="Noh S.J."/>
            <person name="Park J."/>
            <person name="Seo Y.S."/>
            <person name="Kwon S.Y."/>
            <person name="Kim H.A."/>
            <person name="Park J.M."/>
            <person name="Kim H.J."/>
            <person name="Choi S.B."/>
            <person name="Bosland P.W."/>
            <person name="Reeves G."/>
            <person name="Jo S.H."/>
            <person name="Lee B.W."/>
            <person name="Cho H.T."/>
            <person name="Choi H.S."/>
            <person name="Lee M.S."/>
            <person name="Yu Y."/>
            <person name="Do Choi Y."/>
            <person name="Park B.S."/>
            <person name="van Deynze A."/>
            <person name="Ashrafi H."/>
            <person name="Hill T."/>
            <person name="Kim W.T."/>
            <person name="Pai H.S."/>
            <person name="Ahn H.K."/>
            <person name="Yeam I."/>
            <person name="Giovannoni J.J."/>
            <person name="Rose J.K."/>
            <person name="Sorensen I."/>
            <person name="Lee S.J."/>
            <person name="Kim R.W."/>
            <person name="Choi I.Y."/>
            <person name="Choi B.S."/>
            <person name="Lim J.S."/>
            <person name="Lee Y.H."/>
            <person name="Choi D."/>
        </authorList>
    </citation>
    <scope>NUCLEOTIDE SEQUENCE [LARGE SCALE GENOMIC DNA]</scope>
    <source>
        <strain evidence="5">cv. CM334</strain>
    </source>
</reference>
<dbReference type="Proteomes" id="UP000222542">
    <property type="component" value="Unassembled WGS sequence"/>
</dbReference>
<dbReference type="Gene3D" id="2.90.10.10">
    <property type="entry name" value="Bulb-type lectin domain"/>
    <property type="match status" value="1"/>
</dbReference>
<reference evidence="4 5" key="2">
    <citation type="journal article" date="2017" name="Genome Biol.">
        <title>New reference genome sequences of hot pepper reveal the massive evolution of plant disease-resistance genes by retroduplication.</title>
        <authorList>
            <person name="Kim S."/>
            <person name="Park J."/>
            <person name="Yeom S.I."/>
            <person name="Kim Y.M."/>
            <person name="Seo E."/>
            <person name="Kim K.T."/>
            <person name="Kim M.S."/>
            <person name="Lee J.M."/>
            <person name="Cheong K."/>
            <person name="Shin H.S."/>
            <person name="Kim S.B."/>
            <person name="Han K."/>
            <person name="Lee J."/>
            <person name="Park M."/>
            <person name="Lee H.A."/>
            <person name="Lee H.Y."/>
            <person name="Lee Y."/>
            <person name="Oh S."/>
            <person name="Lee J.H."/>
            <person name="Choi E."/>
            <person name="Choi E."/>
            <person name="Lee S.E."/>
            <person name="Jeon J."/>
            <person name="Kim H."/>
            <person name="Choi G."/>
            <person name="Song H."/>
            <person name="Lee J."/>
            <person name="Lee S.C."/>
            <person name="Kwon J.K."/>
            <person name="Lee H.Y."/>
            <person name="Koo N."/>
            <person name="Hong Y."/>
            <person name="Kim R.W."/>
            <person name="Kang W.H."/>
            <person name="Huh J.H."/>
            <person name="Kang B.C."/>
            <person name="Yang T.J."/>
            <person name="Lee Y.H."/>
            <person name="Bennetzen J.L."/>
            <person name="Choi D."/>
        </authorList>
    </citation>
    <scope>NUCLEOTIDE SEQUENCE [LARGE SCALE GENOMIC DNA]</scope>
    <source>
        <strain evidence="5">cv. CM334</strain>
    </source>
</reference>
<dbReference type="Gramene" id="PHT76781">
    <property type="protein sequence ID" value="PHT76781"/>
    <property type="gene ID" value="T459_20303"/>
</dbReference>
<proteinExistence type="predicted"/>
<evidence type="ECO:0000259" key="3">
    <source>
        <dbReference type="SMART" id="SM00108"/>
    </source>
</evidence>
<keyword evidence="5" id="KW-1185">Reference proteome</keyword>
<sequence length="228" mass="25549">MREPVENTLTLYPFGSVTRKGLGRGEISCNRSASSQIISWYVNSSLLNSTAGLSTSWTNRPFSLTADSTYGLLYFTPILLSGNDGAKYHFCGFYCNDQSAECLLGIFFTIPDTSSSERKLMDSQLVWSANRDNPVKANATLQLRQDCLKLTDTGNLVLFDKVNRSIWQSFDHPTECLAPWAEFGVWKEARSQRFIRQFESSSPDSIYLSFDGQTLTALQEPLTSPAQF</sequence>
<name>A0A2G2Z4E0_CAPAN</name>
<dbReference type="PANTHER" id="PTHR32444:SF228">
    <property type="entry name" value="NON-SPECIFIC SERINE_THREONINE PROTEIN KINASE"/>
    <property type="match status" value="1"/>
</dbReference>
<dbReference type="EMBL" id="AYRZ02000007">
    <property type="protein sequence ID" value="PHT76781.1"/>
    <property type="molecule type" value="Genomic_DNA"/>
</dbReference>
<dbReference type="AlphaFoldDB" id="A0A2G2Z4E0"/>
<organism evidence="4 5">
    <name type="scientific">Capsicum annuum</name>
    <name type="common">Capsicum pepper</name>
    <dbReference type="NCBI Taxonomy" id="4072"/>
    <lineage>
        <taxon>Eukaryota</taxon>
        <taxon>Viridiplantae</taxon>
        <taxon>Streptophyta</taxon>
        <taxon>Embryophyta</taxon>
        <taxon>Tracheophyta</taxon>
        <taxon>Spermatophyta</taxon>
        <taxon>Magnoliopsida</taxon>
        <taxon>eudicotyledons</taxon>
        <taxon>Gunneridae</taxon>
        <taxon>Pentapetalae</taxon>
        <taxon>asterids</taxon>
        <taxon>lamiids</taxon>
        <taxon>Solanales</taxon>
        <taxon>Solanaceae</taxon>
        <taxon>Solanoideae</taxon>
        <taxon>Capsiceae</taxon>
        <taxon>Capsicum</taxon>
    </lineage>
</organism>
<dbReference type="SMART" id="SM00108">
    <property type="entry name" value="B_lectin"/>
    <property type="match status" value="1"/>
</dbReference>
<comment type="caution">
    <text evidence="4">The sequence shown here is derived from an EMBL/GenBank/DDBJ whole genome shotgun (WGS) entry which is preliminary data.</text>
</comment>
<dbReference type="InterPro" id="IPR036426">
    <property type="entry name" value="Bulb-type_lectin_dom_sf"/>
</dbReference>
<feature type="domain" description="Bulb-type lectin" evidence="3">
    <location>
        <begin position="71"/>
        <end position="173"/>
    </location>
</feature>
<dbReference type="Pfam" id="PF01453">
    <property type="entry name" value="B_lectin"/>
    <property type="match status" value="1"/>
</dbReference>
<gene>
    <name evidence="4" type="ORF">T459_20303</name>
</gene>